<evidence type="ECO:0000313" key="2">
    <source>
        <dbReference type="Proteomes" id="UP000501690"/>
    </source>
</evidence>
<proteinExistence type="predicted"/>
<dbReference type="AlphaFoldDB" id="A0A4D6M7T7"/>
<accession>A0A4D6M7T7</accession>
<reference evidence="1 2" key="1">
    <citation type="submission" date="2019-04" db="EMBL/GenBank/DDBJ databases">
        <title>An improved genome assembly and genetic linkage map for asparagus bean, Vigna unguiculata ssp. sesquipedialis.</title>
        <authorList>
            <person name="Xia Q."/>
            <person name="Zhang R."/>
            <person name="Dong Y."/>
        </authorList>
    </citation>
    <scope>NUCLEOTIDE SEQUENCE [LARGE SCALE GENOMIC DNA]</scope>
    <source>
        <tissue evidence="1">Leaf</tissue>
    </source>
</reference>
<name>A0A4D6M7T7_VIGUN</name>
<protein>
    <submittedName>
        <fullName evidence="1">Uncharacterized protein</fullName>
    </submittedName>
</protein>
<dbReference type="Proteomes" id="UP000501690">
    <property type="component" value="Linkage Group LG6"/>
</dbReference>
<gene>
    <name evidence="1" type="ORF">DEO72_LG6g888</name>
</gene>
<keyword evidence="2" id="KW-1185">Reference proteome</keyword>
<organism evidence="1 2">
    <name type="scientific">Vigna unguiculata</name>
    <name type="common">Cowpea</name>
    <dbReference type="NCBI Taxonomy" id="3917"/>
    <lineage>
        <taxon>Eukaryota</taxon>
        <taxon>Viridiplantae</taxon>
        <taxon>Streptophyta</taxon>
        <taxon>Embryophyta</taxon>
        <taxon>Tracheophyta</taxon>
        <taxon>Spermatophyta</taxon>
        <taxon>Magnoliopsida</taxon>
        <taxon>eudicotyledons</taxon>
        <taxon>Gunneridae</taxon>
        <taxon>Pentapetalae</taxon>
        <taxon>rosids</taxon>
        <taxon>fabids</taxon>
        <taxon>Fabales</taxon>
        <taxon>Fabaceae</taxon>
        <taxon>Papilionoideae</taxon>
        <taxon>50 kb inversion clade</taxon>
        <taxon>NPAAA clade</taxon>
        <taxon>indigoferoid/millettioid clade</taxon>
        <taxon>Phaseoleae</taxon>
        <taxon>Vigna</taxon>
    </lineage>
</organism>
<sequence length="108" mass="12411">MVFLLQTLFLHKRDPPLFFLNFIRHFFESTIPFHETMSSFVPHETLSIGIALSPFLSHQTLASSLTPPETRSSNPNFLLFLFFCAPISLTPRQTLSIALWLFLGSFLH</sequence>
<evidence type="ECO:0000313" key="1">
    <source>
        <dbReference type="EMBL" id="QCD96186.1"/>
    </source>
</evidence>
<dbReference type="EMBL" id="CP039350">
    <property type="protein sequence ID" value="QCD96186.1"/>
    <property type="molecule type" value="Genomic_DNA"/>
</dbReference>